<accession>A0ABP0ZTF8</accession>
<feature type="region of interest" description="Disordered" evidence="8">
    <location>
        <begin position="549"/>
        <end position="573"/>
    </location>
</feature>
<dbReference type="InterPro" id="IPR012501">
    <property type="entry name" value="Vps54_C"/>
</dbReference>
<feature type="compositionally biased region" description="Acidic residues" evidence="8">
    <location>
        <begin position="1507"/>
        <end position="1521"/>
    </location>
</feature>
<evidence type="ECO:0000313" key="12">
    <source>
        <dbReference type="Proteomes" id="UP001497383"/>
    </source>
</evidence>
<evidence type="ECO:0000259" key="9">
    <source>
        <dbReference type="Pfam" id="PF07928"/>
    </source>
</evidence>
<dbReference type="InterPro" id="IPR019515">
    <property type="entry name" value="VPS54_N"/>
</dbReference>
<feature type="domain" description="Vacuolar protein sorting-associated protein 54 C-terminal" evidence="9">
    <location>
        <begin position="821"/>
        <end position="950"/>
    </location>
</feature>
<evidence type="ECO:0000259" key="10">
    <source>
        <dbReference type="Pfam" id="PF10475"/>
    </source>
</evidence>
<feature type="region of interest" description="Disordered" evidence="8">
    <location>
        <begin position="1144"/>
        <end position="1557"/>
    </location>
</feature>
<keyword evidence="6" id="KW-0333">Golgi apparatus</keyword>
<feature type="compositionally biased region" description="Low complexity" evidence="8">
    <location>
        <begin position="549"/>
        <end position="558"/>
    </location>
</feature>
<dbReference type="GeneID" id="92209681"/>
<dbReference type="InterPro" id="IPR039745">
    <property type="entry name" value="Vps54"/>
</dbReference>
<comment type="similarity">
    <text evidence="2">Belongs to the VPS54 family.</text>
</comment>
<evidence type="ECO:0000256" key="1">
    <source>
        <dbReference type="ARBA" id="ARBA00004601"/>
    </source>
</evidence>
<keyword evidence="12" id="KW-1185">Reference proteome</keyword>
<feature type="compositionally biased region" description="Basic and acidic residues" evidence="8">
    <location>
        <begin position="1287"/>
        <end position="1305"/>
    </location>
</feature>
<keyword evidence="4" id="KW-0813">Transport</keyword>
<dbReference type="PANTHER" id="PTHR12965">
    <property type="entry name" value="VACUOLAR PROTEIN SORTING 54"/>
    <property type="match status" value="1"/>
</dbReference>
<feature type="compositionally biased region" description="Polar residues" evidence="8">
    <location>
        <begin position="1398"/>
        <end position="1418"/>
    </location>
</feature>
<dbReference type="Pfam" id="PF10475">
    <property type="entry name" value="Vps54_N"/>
    <property type="match status" value="1"/>
</dbReference>
<gene>
    <name evidence="11" type="ORF">LODBEIA_P44850</name>
</gene>
<dbReference type="Proteomes" id="UP001497383">
    <property type="component" value="Chromosome 5"/>
</dbReference>
<name>A0ABP0ZTF8_9ASCO</name>
<evidence type="ECO:0000256" key="8">
    <source>
        <dbReference type="SAM" id="MobiDB-lite"/>
    </source>
</evidence>
<reference evidence="11 12" key="1">
    <citation type="submission" date="2024-03" db="EMBL/GenBank/DDBJ databases">
        <authorList>
            <person name="Brejova B."/>
        </authorList>
    </citation>
    <scope>NUCLEOTIDE SEQUENCE [LARGE SCALE GENOMIC DNA]</scope>
    <source>
        <strain evidence="11 12">CBS 14171</strain>
    </source>
</reference>
<proteinExistence type="inferred from homology"/>
<feature type="compositionally biased region" description="Polar residues" evidence="8">
    <location>
        <begin position="797"/>
        <end position="812"/>
    </location>
</feature>
<evidence type="ECO:0000256" key="5">
    <source>
        <dbReference type="ARBA" id="ARBA00022927"/>
    </source>
</evidence>
<feature type="compositionally biased region" description="Polar residues" evidence="8">
    <location>
        <begin position="1"/>
        <end position="13"/>
    </location>
</feature>
<dbReference type="EMBL" id="OZ022409">
    <property type="protein sequence ID" value="CAK9440385.1"/>
    <property type="molecule type" value="Genomic_DNA"/>
</dbReference>
<feature type="compositionally biased region" description="Polar residues" evidence="8">
    <location>
        <begin position="34"/>
        <end position="54"/>
    </location>
</feature>
<feature type="compositionally biased region" description="Low complexity" evidence="8">
    <location>
        <begin position="784"/>
        <end position="796"/>
    </location>
</feature>
<feature type="compositionally biased region" description="Basic and acidic residues" evidence="8">
    <location>
        <begin position="1419"/>
        <end position="1485"/>
    </location>
</feature>
<protein>
    <recommendedName>
        <fullName evidence="3">Vacuolar protein sorting-associated protein 54</fullName>
    </recommendedName>
</protein>
<feature type="region of interest" description="Disordered" evidence="8">
    <location>
        <begin position="781"/>
        <end position="812"/>
    </location>
</feature>
<feature type="region of interest" description="Disordered" evidence="8">
    <location>
        <begin position="1075"/>
        <end position="1115"/>
    </location>
</feature>
<evidence type="ECO:0000313" key="11">
    <source>
        <dbReference type="EMBL" id="CAK9440385.1"/>
    </source>
</evidence>
<evidence type="ECO:0000256" key="6">
    <source>
        <dbReference type="ARBA" id="ARBA00023034"/>
    </source>
</evidence>
<keyword evidence="5" id="KW-0653">Protein transport</keyword>
<organism evidence="11 12">
    <name type="scientific">Lodderomyces beijingensis</name>
    <dbReference type="NCBI Taxonomy" id="1775926"/>
    <lineage>
        <taxon>Eukaryota</taxon>
        <taxon>Fungi</taxon>
        <taxon>Dikarya</taxon>
        <taxon>Ascomycota</taxon>
        <taxon>Saccharomycotina</taxon>
        <taxon>Pichiomycetes</taxon>
        <taxon>Debaryomycetaceae</taxon>
        <taxon>Candida/Lodderomyces clade</taxon>
        <taxon>Lodderomyces</taxon>
    </lineage>
</organism>
<feature type="compositionally biased region" description="Polar residues" evidence="8">
    <location>
        <begin position="1532"/>
        <end position="1541"/>
    </location>
</feature>
<sequence length="1557" mass="173129">MADGSSFQINTPSFEEGSINLNDDLATGSDRSDANSTVYESSSNARFSSHPSRISTHKRTGSMASLSNFNQRQSLDIESVASNNTFFNFEENGKDEYSPLGQNSIYELTIGSDVARSRRNRTPKTSVTLHGGATTIANIHTPTHKEIPQIQLQRLRNKVSNHTIEEKFINNIAAEYKKYEQSYRALTEDSLKKLSQTAEQALSASSSIENFHPSEKRSLLPLSSSLAQIPEVFLDPDLKLDDPRIFKQVLQDSELRLGEEDTIIKDTALQDKLSHYLDIVEVNLVSEIEKSSDSFFDAIGDIESIQKNAEHCVKNYNAIAEKLAILEQKQAKQAIRILEKMIKKRNVESLEASVHQLEHVTAMTQRANKSFQDNDYFKCLNEIVAVESLISGIPHDSIIDDAVKSIYPNLPVIDLQTLPALIHLQNDLQTLKTDCSKKYIEDFVELLMKDLRNHYTNVPTRDTLNRMYVNKDKTRKYASKPVNLRYRNVEDSVKSSLEEFVKNLIKAGELANAYTVYQNRFINEIKEIIKSNLPTSTATSTATGAATAASATNSAQSSIESTPVPELSKPGQAPNAMSANIKVLTPKEFEEMLCQTYAQLSECLRRLTVHQKLLLDIALTTLPPTAETNIMSLDITKAIHKAIELTQIRIMKVISVRSEQTGDLPVPLYLRLYSITSAYLQECELINPAFSFSGAGNVLSEWFQNHITYFVHRLHVNSFKQMTASCAKETWKVLEEPQALKRAQESINEVSGYAEFVQSNGAKGFSGAEWLNAFDFYEDDTDKNNNNDNDNSNNNNRSPVESTENTENGASPSTLFVGEDNEFIVPNLAVVVANHAKNYLIACKAFPNFVYTIESNLLLYFKDLNSKTSQAVLGAGATRTAGLKHITTKHLALCIRFIEFNIAYLQKLKGAFKEAKPQDEDEMTFAKTISNYKDHETELFAKIITIMQDRTVLGCKKLLSIDWSVPLKHPQQCHGYMEDLVRDTSTVAKVLMKYLPELKYSLVLSQIFDSYKRLLVESYCTKLPAFKDFNEKHNLLRDIDYFRVKLGDLPGYGNSGQVIWENVNSMPTEEDVQMEEKMRQSADLEKKNRENKEKMENKKKNMVQQAETPAATPVATATPLVGRLFQGLGSGRSSFEQSAISTKENLAVSDNNGENQQRASIDSALENPTKSTSPIAEAAKPREKEINADVVITADETVTKPAETLKKDEPDVLFDINQEYSEISSGIEEKEDGESSETKDKDSVAKSENVAVDGKQRPGSVELDEAKKIDAQADDGPSDVANGEPSPVKDENVPENVLEKEDKQASKGAPEIDSSAPRSQESSEESQSFKTAPSEPAESRGLAQQEEDTPQVSQEVGNSKVEADAEADSAHEESSVPGKINSVVDQQPEVSGNAEGNFASNDETSPQKTDTIENNNEAKSTEGAEKEPIDEPVDASKHDQVMKTENDAVDSAAKRGSVEESPEAGKESDRLEREEQTAHQEKPAKENLPISSEAKELNVEESAKQVEDDEEEGEGEEEADLDPNQPPAKSESAPTKSPGLTKNQKKKKNRNKKNKKK</sequence>
<feature type="compositionally biased region" description="Basic and acidic residues" evidence="8">
    <location>
        <begin position="1236"/>
        <end position="1245"/>
    </location>
</feature>
<feature type="compositionally biased region" description="Basic and acidic residues" evidence="8">
    <location>
        <begin position="1493"/>
        <end position="1506"/>
    </location>
</feature>
<dbReference type="RefSeq" id="XP_066831423.1">
    <property type="nucleotide sequence ID" value="XM_066974711.1"/>
</dbReference>
<feature type="region of interest" description="Disordered" evidence="8">
    <location>
        <begin position="1"/>
        <end position="61"/>
    </location>
</feature>
<dbReference type="Pfam" id="PF07928">
    <property type="entry name" value="Vps54"/>
    <property type="match status" value="1"/>
</dbReference>
<evidence type="ECO:0000256" key="7">
    <source>
        <dbReference type="ARBA" id="ARBA00023054"/>
    </source>
</evidence>
<comment type="subcellular location">
    <subcellularLocation>
        <location evidence="1">Golgi apparatus</location>
        <location evidence="1">trans-Golgi network</location>
    </subcellularLocation>
</comment>
<evidence type="ECO:0000256" key="4">
    <source>
        <dbReference type="ARBA" id="ARBA00022448"/>
    </source>
</evidence>
<keyword evidence="7" id="KW-0175">Coiled coil</keyword>
<evidence type="ECO:0000256" key="2">
    <source>
        <dbReference type="ARBA" id="ARBA00009150"/>
    </source>
</evidence>
<feature type="compositionally biased region" description="Basic and acidic residues" evidence="8">
    <location>
        <begin position="1075"/>
        <end position="1099"/>
    </location>
</feature>
<evidence type="ECO:0000256" key="3">
    <source>
        <dbReference type="ARBA" id="ARBA00017665"/>
    </source>
</evidence>
<feature type="compositionally biased region" description="Basic residues" evidence="8">
    <location>
        <begin position="1543"/>
        <end position="1557"/>
    </location>
</feature>
<feature type="domain" description="Vacuolar protein sorting-associated protein 54 N-terminal" evidence="10">
    <location>
        <begin position="269"/>
        <end position="406"/>
    </location>
</feature>
<dbReference type="PANTHER" id="PTHR12965:SF0">
    <property type="entry name" value="VACUOLAR PROTEIN SORTING-ASSOCIATED PROTEIN 54"/>
    <property type="match status" value="1"/>
</dbReference>
<feature type="compositionally biased region" description="Polar residues" evidence="8">
    <location>
        <begin position="1144"/>
        <end position="1174"/>
    </location>
</feature>